<gene>
    <name evidence="1" type="ORF">BC05F1_03319</name>
</gene>
<organism evidence="1 2">
    <name type="scientific">Bacillus wiedmannii</name>
    <dbReference type="NCBI Taxonomy" id="1890302"/>
    <lineage>
        <taxon>Bacteria</taxon>
        <taxon>Bacillati</taxon>
        <taxon>Bacillota</taxon>
        <taxon>Bacilli</taxon>
        <taxon>Bacillales</taxon>
        <taxon>Bacillaceae</taxon>
        <taxon>Bacillus</taxon>
        <taxon>Bacillus cereus group</taxon>
    </lineage>
</organism>
<evidence type="ECO:0000313" key="1">
    <source>
        <dbReference type="EMBL" id="SCC40390.1"/>
    </source>
</evidence>
<dbReference type="Proteomes" id="UP000196052">
    <property type="component" value="Unassembled WGS sequence"/>
</dbReference>
<name>A0A1C6XBB7_9BACI</name>
<proteinExistence type="predicted"/>
<reference evidence="2" key="1">
    <citation type="submission" date="2016-08" db="EMBL/GenBank/DDBJ databases">
        <authorList>
            <person name="Loux V."/>
            <person name="Rue O."/>
        </authorList>
    </citation>
    <scope>NUCLEOTIDE SEQUENCE [LARGE SCALE GENOMIC DNA]</scope>
    <source>
        <strain evidence="2">INRA Bc05-F1</strain>
    </source>
</reference>
<accession>A0A1C6XBB7</accession>
<sequence>MAIPSIEFGK</sequence>
<evidence type="ECO:0000313" key="2">
    <source>
        <dbReference type="Proteomes" id="UP000196052"/>
    </source>
</evidence>
<protein>
    <submittedName>
        <fullName evidence="1">Uncharacterized protein</fullName>
    </submittedName>
</protein>
<dbReference type="EMBL" id="FMBE01000013">
    <property type="protein sequence ID" value="SCC40390.1"/>
    <property type="molecule type" value="Genomic_DNA"/>
</dbReference>